<comment type="caution">
    <text evidence="1">The sequence shown here is derived from an EMBL/GenBank/DDBJ whole genome shotgun (WGS) entry which is preliminary data.</text>
</comment>
<organism evidence="1 2">
    <name type="scientific">Diphasiastrum complanatum</name>
    <name type="common">Issler's clubmoss</name>
    <name type="synonym">Lycopodium complanatum</name>
    <dbReference type="NCBI Taxonomy" id="34168"/>
    <lineage>
        <taxon>Eukaryota</taxon>
        <taxon>Viridiplantae</taxon>
        <taxon>Streptophyta</taxon>
        <taxon>Embryophyta</taxon>
        <taxon>Tracheophyta</taxon>
        <taxon>Lycopodiopsida</taxon>
        <taxon>Lycopodiales</taxon>
        <taxon>Lycopodiaceae</taxon>
        <taxon>Lycopodioideae</taxon>
        <taxon>Diphasiastrum</taxon>
    </lineage>
</organism>
<evidence type="ECO:0000313" key="1">
    <source>
        <dbReference type="EMBL" id="KAJ7571550.1"/>
    </source>
</evidence>
<protein>
    <submittedName>
        <fullName evidence="1">Uncharacterized protein</fullName>
    </submittedName>
</protein>
<name>A0ACC2EZ12_DIPCM</name>
<keyword evidence="2" id="KW-1185">Reference proteome</keyword>
<dbReference type="Proteomes" id="UP001162992">
    <property type="component" value="Chromosome 1"/>
</dbReference>
<sequence>MHCYWSLVFFFHIGQQFYKCGHRNLYRVCLSQLTKKKASAGSRGFSLHGLNFWKQVVMVEQVLLSSRIGRPLSSLSETAWVLFTTDPPSQSSKQQWNEALLQNSRNDNQCSTGIQASKIHCNSDLLQQQLSDLIQHDCKRISHRCLASIYFRFLPSPFPLIRELHVRFIHQIQLHGKLSVD</sequence>
<gene>
    <name evidence="1" type="ORF">O6H91_01G166500</name>
</gene>
<dbReference type="EMBL" id="CM055092">
    <property type="protein sequence ID" value="KAJ7571550.1"/>
    <property type="molecule type" value="Genomic_DNA"/>
</dbReference>
<reference evidence="2" key="1">
    <citation type="journal article" date="2024" name="Proc. Natl. Acad. Sci. U.S.A.">
        <title>Extraordinary preservation of gene collinearity over three hundred million years revealed in homosporous lycophytes.</title>
        <authorList>
            <person name="Li C."/>
            <person name="Wickell D."/>
            <person name="Kuo L.Y."/>
            <person name="Chen X."/>
            <person name="Nie B."/>
            <person name="Liao X."/>
            <person name="Peng D."/>
            <person name="Ji J."/>
            <person name="Jenkins J."/>
            <person name="Williams M."/>
            <person name="Shu S."/>
            <person name="Plott C."/>
            <person name="Barry K."/>
            <person name="Rajasekar S."/>
            <person name="Grimwood J."/>
            <person name="Han X."/>
            <person name="Sun S."/>
            <person name="Hou Z."/>
            <person name="He W."/>
            <person name="Dai G."/>
            <person name="Sun C."/>
            <person name="Schmutz J."/>
            <person name="Leebens-Mack J.H."/>
            <person name="Li F.W."/>
            <person name="Wang L."/>
        </authorList>
    </citation>
    <scope>NUCLEOTIDE SEQUENCE [LARGE SCALE GENOMIC DNA]</scope>
    <source>
        <strain evidence="2">cv. PW_Plant_1</strain>
    </source>
</reference>
<evidence type="ECO:0000313" key="2">
    <source>
        <dbReference type="Proteomes" id="UP001162992"/>
    </source>
</evidence>
<proteinExistence type="predicted"/>
<accession>A0ACC2EZ12</accession>